<sequence>MSAFTLTNQSNAATMTHKVQQGETFWKISNKLGVPVSSLMQANHATNSKLYAGQTIVIPNSTVSAADKELMARLVHAEAGGEPYAGKVAVATVILNRLKSPNFPNTIKGVIYQVESGHYAFTPVQDGRIKLPADADSRRAVNEAIAFSGKGKGSLYFYNPKTAKSKWIFSRHVTVTIGHHRFAK</sequence>
<evidence type="ECO:0000259" key="1">
    <source>
        <dbReference type="PROSITE" id="PS51782"/>
    </source>
</evidence>
<proteinExistence type="predicted"/>
<dbReference type="PANTHER" id="PTHR33734">
    <property type="entry name" value="LYSM DOMAIN-CONTAINING GPI-ANCHORED PROTEIN 2"/>
    <property type="match status" value="1"/>
</dbReference>
<dbReference type="STRING" id="157838.AN964_17505"/>
<gene>
    <name evidence="2" type="ORF">AN964_17505</name>
</gene>
<dbReference type="CDD" id="cd00118">
    <property type="entry name" value="LysM"/>
    <property type="match status" value="1"/>
</dbReference>
<protein>
    <submittedName>
        <fullName evidence="2">Peptidoglycan-binding protein</fullName>
    </submittedName>
</protein>
<dbReference type="EMBL" id="LJJC01000004">
    <property type="protein sequence ID" value="KQL55553.1"/>
    <property type="molecule type" value="Genomic_DNA"/>
</dbReference>
<dbReference type="InterPro" id="IPR036779">
    <property type="entry name" value="LysM_dom_sf"/>
</dbReference>
<dbReference type="Gene3D" id="1.10.10.2520">
    <property type="entry name" value="Cell wall hydrolase SleB, domain 1"/>
    <property type="match status" value="1"/>
</dbReference>
<dbReference type="SMART" id="SM00257">
    <property type="entry name" value="LysM"/>
    <property type="match status" value="1"/>
</dbReference>
<dbReference type="Pfam" id="PF01476">
    <property type="entry name" value="LysM"/>
    <property type="match status" value="1"/>
</dbReference>
<accession>A0A0Q3TP58</accession>
<dbReference type="PATRIC" id="fig|157838.3.peg.3875"/>
<evidence type="ECO:0000313" key="2">
    <source>
        <dbReference type="EMBL" id="KQL55553.1"/>
    </source>
</evidence>
<dbReference type="Proteomes" id="UP000051888">
    <property type="component" value="Unassembled WGS sequence"/>
</dbReference>
<dbReference type="PROSITE" id="PS51782">
    <property type="entry name" value="LYSM"/>
    <property type="match status" value="1"/>
</dbReference>
<reference evidence="2 3" key="1">
    <citation type="submission" date="2015-09" db="EMBL/GenBank/DDBJ databases">
        <title>Genome sequencing project for genomic taxonomy and phylogenomics of Bacillus-like bacteria.</title>
        <authorList>
            <person name="Liu B."/>
            <person name="Wang J."/>
            <person name="Zhu Y."/>
            <person name="Liu G."/>
            <person name="Chen Q."/>
            <person name="Chen Z."/>
            <person name="Lan J."/>
            <person name="Che J."/>
            <person name="Ge C."/>
            <person name="Shi H."/>
            <person name="Pan Z."/>
            <person name="Liu X."/>
        </authorList>
    </citation>
    <scope>NUCLEOTIDE SEQUENCE [LARGE SCALE GENOMIC DNA]</scope>
    <source>
        <strain evidence="2 3">LMG 18435</strain>
    </source>
</reference>
<dbReference type="InterPro" id="IPR018392">
    <property type="entry name" value="LysM"/>
</dbReference>
<feature type="domain" description="LysM" evidence="1">
    <location>
        <begin position="15"/>
        <end position="58"/>
    </location>
</feature>
<dbReference type="Gene3D" id="3.10.350.10">
    <property type="entry name" value="LysM domain"/>
    <property type="match status" value="1"/>
</dbReference>
<dbReference type="InterPro" id="IPR011105">
    <property type="entry name" value="Cell_wall_hydrolase_SleB"/>
</dbReference>
<name>A0A0Q3TP58_9BACI</name>
<dbReference type="SUPFAM" id="SSF54106">
    <property type="entry name" value="LysM domain"/>
    <property type="match status" value="1"/>
</dbReference>
<dbReference type="InterPro" id="IPR042047">
    <property type="entry name" value="SleB_dom1"/>
</dbReference>
<dbReference type="PANTHER" id="PTHR33734:SF22">
    <property type="entry name" value="MEMBRANE-BOUND LYTIC MUREIN TRANSGLYCOSYLASE D"/>
    <property type="match status" value="1"/>
</dbReference>
<keyword evidence="3" id="KW-1185">Reference proteome</keyword>
<dbReference type="GO" id="GO:0016787">
    <property type="term" value="F:hydrolase activity"/>
    <property type="evidence" value="ECO:0007669"/>
    <property type="project" value="InterPro"/>
</dbReference>
<comment type="caution">
    <text evidence="2">The sequence shown here is derived from an EMBL/GenBank/DDBJ whole genome shotgun (WGS) entry which is preliminary data.</text>
</comment>
<dbReference type="Gene3D" id="6.20.240.60">
    <property type="match status" value="1"/>
</dbReference>
<dbReference type="Pfam" id="PF07486">
    <property type="entry name" value="Hydrolase_2"/>
    <property type="match status" value="1"/>
</dbReference>
<evidence type="ECO:0000313" key="3">
    <source>
        <dbReference type="Proteomes" id="UP000051888"/>
    </source>
</evidence>
<organism evidence="2 3">
    <name type="scientific">Heyndrickxia shackletonii</name>
    <dbReference type="NCBI Taxonomy" id="157838"/>
    <lineage>
        <taxon>Bacteria</taxon>
        <taxon>Bacillati</taxon>
        <taxon>Bacillota</taxon>
        <taxon>Bacilli</taxon>
        <taxon>Bacillales</taxon>
        <taxon>Bacillaceae</taxon>
        <taxon>Heyndrickxia</taxon>
    </lineage>
</organism>
<dbReference type="AlphaFoldDB" id="A0A0Q3TP58"/>